<dbReference type="InterPro" id="IPR008972">
    <property type="entry name" value="Cupredoxin"/>
</dbReference>
<dbReference type="InterPro" id="IPR001505">
    <property type="entry name" value="Copper_CuA"/>
</dbReference>
<dbReference type="EMBL" id="UINC01005506">
    <property type="protein sequence ID" value="SVA21757.1"/>
    <property type="molecule type" value="Genomic_DNA"/>
</dbReference>
<dbReference type="Pfam" id="PF00116">
    <property type="entry name" value="COX2"/>
    <property type="match status" value="1"/>
</dbReference>
<protein>
    <recommendedName>
        <fullName evidence="3">cytochrome-c oxidase</fullName>
        <ecNumber evidence="3">7.1.1.9</ecNumber>
    </recommendedName>
</protein>
<keyword evidence="13 14" id="KW-0472">Membrane</keyword>
<evidence type="ECO:0000256" key="14">
    <source>
        <dbReference type="SAM" id="Phobius"/>
    </source>
</evidence>
<dbReference type="GO" id="GO:0042773">
    <property type="term" value="P:ATP synthesis coupled electron transport"/>
    <property type="evidence" value="ECO:0007669"/>
    <property type="project" value="TreeGrafter"/>
</dbReference>
<dbReference type="InterPro" id="IPR036909">
    <property type="entry name" value="Cyt_c-like_dom_sf"/>
</dbReference>
<name>A0A381U375_9ZZZZ</name>
<evidence type="ECO:0000256" key="13">
    <source>
        <dbReference type="ARBA" id="ARBA00023136"/>
    </source>
</evidence>
<evidence type="ECO:0000313" key="17">
    <source>
        <dbReference type="EMBL" id="SVA21757.1"/>
    </source>
</evidence>
<dbReference type="PROSITE" id="PS00078">
    <property type="entry name" value="COX2"/>
    <property type="match status" value="1"/>
</dbReference>
<dbReference type="SUPFAM" id="SSF81464">
    <property type="entry name" value="Cytochrome c oxidase subunit II-like, transmembrane region"/>
    <property type="match status" value="1"/>
</dbReference>
<dbReference type="Gene3D" id="1.10.287.90">
    <property type="match status" value="1"/>
</dbReference>
<evidence type="ECO:0000256" key="1">
    <source>
        <dbReference type="ARBA" id="ARBA00004141"/>
    </source>
</evidence>
<dbReference type="Pfam" id="PF00034">
    <property type="entry name" value="Cytochrom_C"/>
    <property type="match status" value="2"/>
</dbReference>
<sequence>MVLAVVLILLTVGSIVFHFLSPQFGWWFTPIASNWGTIDDTIGITFWITGIVFVAVNLFVAIAIIRYRARAGQKAAYEPESKKLELWLTIITAVGVAAMLAPGLFVWANFVQVPDDATEFEAVGQQWHWSFRLPGKDGVMGASETAYSNQQNPFGLIPDDPNGQDDLLIEGDPLHLLVDQPVKMLLRSKDVLHDFAVPQFRIKMDLVPGMVTYAWLTPTATGSFEILCEELCGIAHHAMRNRVVVDNQVNYDTWVETLPTFAETMAAAPGDPAAGAPLYAACGACHGAQGEGIQLLNSPKLSGQEDWYLKRQIMNYKNGRRGTHQDDLFGSQMAPFVATLSDETAIDNVVAYIGTLPDTPAEATVTGDVERGERLYEICGTCHGADGKGNWGVSAPQQAGMSDWYIAAQLKNFRRDIRGGHPEDAFGNQMAAMAKTLIDDEAINDVVAYINTLQ</sequence>
<keyword evidence="8" id="KW-1278">Translocase</keyword>
<evidence type="ECO:0000256" key="4">
    <source>
        <dbReference type="ARBA" id="ARBA00022448"/>
    </source>
</evidence>
<dbReference type="InterPro" id="IPR045187">
    <property type="entry name" value="CcO_II"/>
</dbReference>
<keyword evidence="10 14" id="KW-1133">Transmembrane helix</keyword>
<evidence type="ECO:0000256" key="2">
    <source>
        <dbReference type="ARBA" id="ARBA00007866"/>
    </source>
</evidence>
<dbReference type="Gene3D" id="2.60.40.420">
    <property type="entry name" value="Cupredoxins - blue copper proteins"/>
    <property type="match status" value="1"/>
</dbReference>
<feature type="transmembrane region" description="Helical" evidence="14">
    <location>
        <begin position="86"/>
        <end position="108"/>
    </location>
</feature>
<reference evidence="17" key="1">
    <citation type="submission" date="2018-05" db="EMBL/GenBank/DDBJ databases">
        <authorList>
            <person name="Lanie J.A."/>
            <person name="Ng W.-L."/>
            <person name="Kazmierczak K.M."/>
            <person name="Andrzejewski T.M."/>
            <person name="Davidsen T.M."/>
            <person name="Wayne K.J."/>
            <person name="Tettelin H."/>
            <person name="Glass J.I."/>
            <person name="Rusch D."/>
            <person name="Podicherti R."/>
            <person name="Tsui H.-C.T."/>
            <person name="Winkler M.E."/>
        </authorList>
    </citation>
    <scope>NUCLEOTIDE SEQUENCE</scope>
</reference>
<feature type="transmembrane region" description="Helical" evidence="14">
    <location>
        <begin position="44"/>
        <end position="65"/>
    </location>
</feature>
<dbReference type="GO" id="GO:0004129">
    <property type="term" value="F:cytochrome-c oxidase activity"/>
    <property type="evidence" value="ECO:0007669"/>
    <property type="project" value="UniProtKB-EC"/>
</dbReference>
<dbReference type="PROSITE" id="PS51007">
    <property type="entry name" value="CYTC"/>
    <property type="match status" value="2"/>
</dbReference>
<feature type="domain" description="Cytochrome c" evidence="16">
    <location>
        <begin position="270"/>
        <end position="357"/>
    </location>
</feature>
<dbReference type="SUPFAM" id="SSF49503">
    <property type="entry name" value="Cupredoxins"/>
    <property type="match status" value="1"/>
</dbReference>
<evidence type="ECO:0000256" key="11">
    <source>
        <dbReference type="ARBA" id="ARBA00023004"/>
    </source>
</evidence>
<comment type="similarity">
    <text evidence="2">Belongs to the cytochrome c oxidase subunit 2 family.</text>
</comment>
<evidence type="ECO:0000256" key="12">
    <source>
        <dbReference type="ARBA" id="ARBA00023008"/>
    </source>
</evidence>
<feature type="domain" description="Cytochrome c" evidence="16">
    <location>
        <begin position="367"/>
        <end position="454"/>
    </location>
</feature>
<evidence type="ECO:0000256" key="8">
    <source>
        <dbReference type="ARBA" id="ARBA00022967"/>
    </source>
</evidence>
<comment type="subcellular location">
    <subcellularLocation>
        <location evidence="1">Membrane</location>
        <topology evidence="1">Multi-pass membrane protein</topology>
    </subcellularLocation>
</comment>
<evidence type="ECO:0000256" key="7">
    <source>
        <dbReference type="ARBA" id="ARBA00022723"/>
    </source>
</evidence>
<accession>A0A381U375</accession>
<organism evidence="17">
    <name type="scientific">marine metagenome</name>
    <dbReference type="NCBI Taxonomy" id="408172"/>
    <lineage>
        <taxon>unclassified sequences</taxon>
        <taxon>metagenomes</taxon>
        <taxon>ecological metagenomes</taxon>
    </lineage>
</organism>
<dbReference type="PANTHER" id="PTHR22888:SF9">
    <property type="entry name" value="CYTOCHROME C OXIDASE SUBUNIT 2"/>
    <property type="match status" value="1"/>
</dbReference>
<keyword evidence="5" id="KW-0349">Heme</keyword>
<evidence type="ECO:0000259" key="16">
    <source>
        <dbReference type="PROSITE" id="PS51007"/>
    </source>
</evidence>
<evidence type="ECO:0000256" key="10">
    <source>
        <dbReference type="ARBA" id="ARBA00022989"/>
    </source>
</evidence>
<dbReference type="GO" id="GO:0016020">
    <property type="term" value="C:membrane"/>
    <property type="evidence" value="ECO:0007669"/>
    <property type="project" value="UniProtKB-SubCell"/>
</dbReference>
<dbReference type="SUPFAM" id="SSF46626">
    <property type="entry name" value="Cytochrome c"/>
    <property type="match status" value="2"/>
</dbReference>
<dbReference type="AlphaFoldDB" id="A0A381U375"/>
<evidence type="ECO:0000256" key="9">
    <source>
        <dbReference type="ARBA" id="ARBA00022982"/>
    </source>
</evidence>
<keyword evidence="9" id="KW-0249">Electron transport</keyword>
<gene>
    <name evidence="17" type="ORF">METZ01_LOCUS74611</name>
</gene>
<dbReference type="Gene3D" id="1.10.760.10">
    <property type="entry name" value="Cytochrome c-like domain"/>
    <property type="match status" value="2"/>
</dbReference>
<keyword evidence="11" id="KW-0408">Iron</keyword>
<evidence type="ECO:0000259" key="15">
    <source>
        <dbReference type="PROSITE" id="PS50857"/>
    </source>
</evidence>
<keyword evidence="4" id="KW-0813">Transport</keyword>
<keyword evidence="7" id="KW-0479">Metal-binding</keyword>
<evidence type="ECO:0000256" key="5">
    <source>
        <dbReference type="ARBA" id="ARBA00022617"/>
    </source>
</evidence>
<dbReference type="InterPro" id="IPR009056">
    <property type="entry name" value="Cyt_c-like_dom"/>
</dbReference>
<dbReference type="GO" id="GO:0005507">
    <property type="term" value="F:copper ion binding"/>
    <property type="evidence" value="ECO:0007669"/>
    <property type="project" value="InterPro"/>
</dbReference>
<evidence type="ECO:0000256" key="3">
    <source>
        <dbReference type="ARBA" id="ARBA00012949"/>
    </source>
</evidence>
<keyword evidence="6 14" id="KW-0812">Transmembrane</keyword>
<dbReference type="PANTHER" id="PTHR22888">
    <property type="entry name" value="CYTOCHROME C OXIDASE, SUBUNIT II"/>
    <property type="match status" value="1"/>
</dbReference>
<dbReference type="EC" id="7.1.1.9" evidence="3"/>
<dbReference type="InterPro" id="IPR002429">
    <property type="entry name" value="CcO_II-like_C"/>
</dbReference>
<proteinExistence type="inferred from homology"/>
<dbReference type="GO" id="GO:0020037">
    <property type="term" value="F:heme binding"/>
    <property type="evidence" value="ECO:0007669"/>
    <property type="project" value="InterPro"/>
</dbReference>
<dbReference type="CDD" id="cd13919">
    <property type="entry name" value="CuRO_HCO_II_like_5"/>
    <property type="match status" value="1"/>
</dbReference>
<dbReference type="PROSITE" id="PS50857">
    <property type="entry name" value="COX2_CUA"/>
    <property type="match status" value="1"/>
</dbReference>
<dbReference type="InterPro" id="IPR036257">
    <property type="entry name" value="Cyt_c_oxidase_su2_TM_sf"/>
</dbReference>
<evidence type="ECO:0000256" key="6">
    <source>
        <dbReference type="ARBA" id="ARBA00022692"/>
    </source>
</evidence>
<feature type="domain" description="Cytochrome oxidase subunit II copper A binding" evidence="15">
    <location>
        <begin position="115"/>
        <end position="257"/>
    </location>
</feature>
<keyword evidence="12" id="KW-0186">Copper</keyword>